<evidence type="ECO:0000313" key="3">
    <source>
        <dbReference type="Proteomes" id="UP000325255"/>
    </source>
</evidence>
<dbReference type="AlphaFoldDB" id="A0A5M6IUG7"/>
<accession>A0A5M6IUG7</accession>
<dbReference type="Proteomes" id="UP000325255">
    <property type="component" value="Unassembled WGS sequence"/>
</dbReference>
<dbReference type="EMBL" id="VWPK01000017">
    <property type="protein sequence ID" value="KAA5611881.1"/>
    <property type="molecule type" value="Genomic_DNA"/>
</dbReference>
<name>A0A5M6IUG7_9PROT</name>
<sequence length="63" mass="6689">MPKVITVAGKTLWEIAADELGDATQAIRLAIQNGISDPWDESLRTLTIPDPDPSYSGGGLPPQ</sequence>
<evidence type="ECO:0000256" key="1">
    <source>
        <dbReference type="SAM" id="MobiDB-lite"/>
    </source>
</evidence>
<protein>
    <recommendedName>
        <fullName evidence="4">LysM peptidoglycan-binding domain-containing protein</fullName>
    </recommendedName>
</protein>
<gene>
    <name evidence="2" type="ORF">F1189_12680</name>
</gene>
<organism evidence="2 3">
    <name type="scientific">Rhodovastum atsumiense</name>
    <dbReference type="NCBI Taxonomy" id="504468"/>
    <lineage>
        <taxon>Bacteria</taxon>
        <taxon>Pseudomonadati</taxon>
        <taxon>Pseudomonadota</taxon>
        <taxon>Alphaproteobacteria</taxon>
        <taxon>Acetobacterales</taxon>
        <taxon>Acetobacteraceae</taxon>
        <taxon>Rhodovastum</taxon>
    </lineage>
</organism>
<comment type="caution">
    <text evidence="2">The sequence shown here is derived from an EMBL/GenBank/DDBJ whole genome shotgun (WGS) entry which is preliminary data.</text>
</comment>
<dbReference type="OrthoDB" id="8453045at2"/>
<evidence type="ECO:0008006" key="4">
    <source>
        <dbReference type="Google" id="ProtNLM"/>
    </source>
</evidence>
<keyword evidence="3" id="KW-1185">Reference proteome</keyword>
<proteinExistence type="predicted"/>
<reference evidence="2 3" key="1">
    <citation type="submission" date="2019-09" db="EMBL/GenBank/DDBJ databases">
        <title>Genome sequence of Rhodovastum atsumiense, a diverse member of the Acetobacteraceae family of non-sulfur purple photosynthetic bacteria.</title>
        <authorList>
            <person name="Meyer T."/>
            <person name="Kyndt J."/>
        </authorList>
    </citation>
    <scope>NUCLEOTIDE SEQUENCE [LARGE SCALE GENOMIC DNA]</scope>
    <source>
        <strain evidence="2 3">DSM 21279</strain>
    </source>
</reference>
<evidence type="ECO:0000313" key="2">
    <source>
        <dbReference type="EMBL" id="KAA5611881.1"/>
    </source>
</evidence>
<dbReference type="RefSeq" id="WP_150041166.1">
    <property type="nucleotide sequence ID" value="NZ_OW485605.1"/>
</dbReference>
<feature type="region of interest" description="Disordered" evidence="1">
    <location>
        <begin position="44"/>
        <end position="63"/>
    </location>
</feature>